<feature type="compositionally biased region" description="Acidic residues" evidence="6">
    <location>
        <begin position="1"/>
        <end position="10"/>
    </location>
</feature>
<dbReference type="EMBL" id="JADEWU010000012">
    <property type="protein sequence ID" value="MBE9143137.1"/>
    <property type="molecule type" value="Genomic_DNA"/>
</dbReference>
<feature type="region of interest" description="Disordered" evidence="6">
    <location>
        <begin position="315"/>
        <end position="353"/>
    </location>
</feature>
<gene>
    <name evidence="9" type="ORF">IQ236_07850</name>
</gene>
<feature type="compositionally biased region" description="Pro residues" evidence="6">
    <location>
        <begin position="336"/>
        <end position="346"/>
    </location>
</feature>
<dbReference type="InterPro" id="IPR008271">
    <property type="entry name" value="Ser/Thr_kinase_AS"/>
</dbReference>
<dbReference type="InterPro" id="IPR011009">
    <property type="entry name" value="Kinase-like_dom_sf"/>
</dbReference>
<protein>
    <submittedName>
        <fullName evidence="9">Serine/threonine protein kinase</fullName>
    </submittedName>
</protein>
<dbReference type="InterPro" id="IPR045269">
    <property type="entry name" value="Atg1-like"/>
</dbReference>
<keyword evidence="1" id="KW-0808">Transferase</keyword>
<evidence type="ECO:0000256" key="2">
    <source>
        <dbReference type="ARBA" id="ARBA00022741"/>
    </source>
</evidence>
<comment type="caution">
    <text evidence="9">The sequence shown here is derived from an EMBL/GenBank/DDBJ whole genome shotgun (WGS) entry which is preliminary data.</text>
</comment>
<keyword evidence="7" id="KW-0812">Transmembrane</keyword>
<proteinExistence type="predicted"/>
<dbReference type="Gene3D" id="1.10.510.10">
    <property type="entry name" value="Transferase(Phosphotransferase) domain 1"/>
    <property type="match status" value="1"/>
</dbReference>
<dbReference type="SMART" id="SM00220">
    <property type="entry name" value="S_TKc"/>
    <property type="match status" value="1"/>
</dbReference>
<keyword evidence="3 9" id="KW-0418">Kinase</keyword>
<dbReference type="GO" id="GO:0004674">
    <property type="term" value="F:protein serine/threonine kinase activity"/>
    <property type="evidence" value="ECO:0007669"/>
    <property type="project" value="UniProtKB-KW"/>
</dbReference>
<feature type="transmembrane region" description="Helical" evidence="7">
    <location>
        <begin position="391"/>
        <end position="411"/>
    </location>
</feature>
<dbReference type="PANTHER" id="PTHR24348">
    <property type="entry name" value="SERINE/THREONINE-PROTEIN KINASE UNC-51-RELATED"/>
    <property type="match status" value="1"/>
</dbReference>
<feature type="compositionally biased region" description="Basic and acidic residues" evidence="6">
    <location>
        <begin position="17"/>
        <end position="34"/>
    </location>
</feature>
<keyword evidence="9" id="KW-0723">Serine/threonine-protein kinase</keyword>
<dbReference type="Proteomes" id="UP000640725">
    <property type="component" value="Unassembled WGS sequence"/>
</dbReference>
<evidence type="ECO:0000256" key="5">
    <source>
        <dbReference type="PROSITE-ProRule" id="PRU10141"/>
    </source>
</evidence>
<dbReference type="CDD" id="cd14014">
    <property type="entry name" value="STKc_PknB_like"/>
    <property type="match status" value="1"/>
</dbReference>
<dbReference type="PANTHER" id="PTHR24348:SF22">
    <property type="entry name" value="NON-SPECIFIC SERINE_THREONINE PROTEIN KINASE"/>
    <property type="match status" value="1"/>
</dbReference>
<dbReference type="PROSITE" id="PS00107">
    <property type="entry name" value="PROTEIN_KINASE_ATP"/>
    <property type="match status" value="1"/>
</dbReference>
<evidence type="ECO:0000256" key="1">
    <source>
        <dbReference type="ARBA" id="ARBA00022679"/>
    </source>
</evidence>
<evidence type="ECO:0000256" key="6">
    <source>
        <dbReference type="SAM" id="MobiDB-lite"/>
    </source>
</evidence>
<keyword evidence="2 5" id="KW-0547">Nucleotide-binding</keyword>
<evidence type="ECO:0000313" key="9">
    <source>
        <dbReference type="EMBL" id="MBE9143137.1"/>
    </source>
</evidence>
<dbReference type="SUPFAM" id="SSF56112">
    <property type="entry name" value="Protein kinase-like (PK-like)"/>
    <property type="match status" value="1"/>
</dbReference>
<feature type="domain" description="Protein kinase" evidence="8">
    <location>
        <begin position="54"/>
        <end position="311"/>
    </location>
</feature>
<dbReference type="PROSITE" id="PS50011">
    <property type="entry name" value="PROTEIN_KINASE_DOM"/>
    <property type="match status" value="1"/>
</dbReference>
<feature type="region of interest" description="Disordered" evidence="6">
    <location>
        <begin position="1"/>
        <end position="43"/>
    </location>
</feature>
<dbReference type="InterPro" id="IPR017441">
    <property type="entry name" value="Protein_kinase_ATP_BS"/>
</dbReference>
<feature type="binding site" evidence="5">
    <location>
        <position position="82"/>
    </location>
    <ligand>
        <name>ATP</name>
        <dbReference type="ChEBI" id="CHEBI:30616"/>
    </ligand>
</feature>
<dbReference type="Pfam" id="PF00069">
    <property type="entry name" value="Pkinase"/>
    <property type="match status" value="1"/>
</dbReference>
<accession>A0ABR9U9L9</accession>
<sequence length="472" mass="53512">MKNQQDDDSNDSGFGHTNKEDTEKIHQNFRRDRSNQQNKPLYWQPGKKLKDGKYIIEKMLGRGGFGVTYLVKSQGNKKFVVKTPRPRLLYLNDSSDTELELEGFKLFGLLHTVQNPHIVKLIDTIREDGLPGLVMEYVKGKNLEELVDEKGILQESEAIHYIRQIGEALQLIHQINMLHRDVKPKNIIIRDSSLEAVLIDFGIARHFTTHDQASSLTVRYSTGYAPFEQYSKAKIQREFTDVYGLAATLYFCLTGEAPIESLILEKDREQLTTPNTYNPYISEQTNSAIMKGLEFEGKNRPQSVEEWLDLLPKPESKKTVKSSPPQHNPPRRSRPAPVPPPIPNPPVIQQEKLPSSPVTDWGLYGRTALMGAGVWLIAIAIFNSQPITNQGIWIAVGIILWGISLFLNNHSSLGQKILQHIFSIISYYLIYLFLRFFLKMEASSIVFLAPISGILAMTMMAMAELFINGDSE</sequence>
<evidence type="ECO:0000313" key="10">
    <source>
        <dbReference type="Proteomes" id="UP000640725"/>
    </source>
</evidence>
<organism evidence="9 10">
    <name type="scientific">Planktothrix mougeotii LEGE 06226</name>
    <dbReference type="NCBI Taxonomy" id="1828728"/>
    <lineage>
        <taxon>Bacteria</taxon>
        <taxon>Bacillati</taxon>
        <taxon>Cyanobacteriota</taxon>
        <taxon>Cyanophyceae</taxon>
        <taxon>Oscillatoriophycideae</taxon>
        <taxon>Oscillatoriales</taxon>
        <taxon>Microcoleaceae</taxon>
        <taxon>Planktothrix</taxon>
    </lineage>
</organism>
<name>A0ABR9U9L9_9CYAN</name>
<keyword evidence="7" id="KW-1133">Transmembrane helix</keyword>
<evidence type="ECO:0000259" key="8">
    <source>
        <dbReference type="PROSITE" id="PS50011"/>
    </source>
</evidence>
<keyword evidence="10" id="KW-1185">Reference proteome</keyword>
<feature type="transmembrane region" description="Helical" evidence="7">
    <location>
        <begin position="361"/>
        <end position="382"/>
    </location>
</feature>
<dbReference type="PROSITE" id="PS00108">
    <property type="entry name" value="PROTEIN_KINASE_ST"/>
    <property type="match status" value="1"/>
</dbReference>
<keyword evidence="4 5" id="KW-0067">ATP-binding</keyword>
<dbReference type="RefSeq" id="WP_193868753.1">
    <property type="nucleotide sequence ID" value="NZ_JADEWU010000012.1"/>
</dbReference>
<evidence type="ECO:0000256" key="4">
    <source>
        <dbReference type="ARBA" id="ARBA00022840"/>
    </source>
</evidence>
<feature type="transmembrane region" description="Helical" evidence="7">
    <location>
        <begin position="417"/>
        <end position="438"/>
    </location>
</feature>
<keyword evidence="7" id="KW-0472">Membrane</keyword>
<dbReference type="InterPro" id="IPR000719">
    <property type="entry name" value="Prot_kinase_dom"/>
</dbReference>
<evidence type="ECO:0000256" key="7">
    <source>
        <dbReference type="SAM" id="Phobius"/>
    </source>
</evidence>
<reference evidence="9 10" key="1">
    <citation type="submission" date="2020-10" db="EMBL/GenBank/DDBJ databases">
        <authorList>
            <person name="Castelo-Branco R."/>
            <person name="Eusebio N."/>
            <person name="Adriana R."/>
            <person name="Vieira A."/>
            <person name="Brugerolle De Fraissinette N."/>
            <person name="Rezende De Castro R."/>
            <person name="Schneider M.P."/>
            <person name="Vasconcelos V."/>
            <person name="Leao P.N."/>
        </authorList>
    </citation>
    <scope>NUCLEOTIDE SEQUENCE [LARGE SCALE GENOMIC DNA]</scope>
    <source>
        <strain evidence="9 10">LEGE 06226</strain>
    </source>
</reference>
<feature type="transmembrane region" description="Helical" evidence="7">
    <location>
        <begin position="445"/>
        <end position="467"/>
    </location>
</feature>
<evidence type="ECO:0000256" key="3">
    <source>
        <dbReference type="ARBA" id="ARBA00022777"/>
    </source>
</evidence>